<evidence type="ECO:0000256" key="2">
    <source>
        <dbReference type="SAM" id="Phobius"/>
    </source>
</evidence>
<feature type="compositionally biased region" description="Polar residues" evidence="1">
    <location>
        <begin position="292"/>
        <end position="301"/>
    </location>
</feature>
<evidence type="ECO:0008006" key="6">
    <source>
        <dbReference type="Google" id="ProtNLM"/>
    </source>
</evidence>
<dbReference type="AlphaFoldDB" id="A0A1V9YK69"/>
<evidence type="ECO:0000256" key="3">
    <source>
        <dbReference type="SAM" id="SignalP"/>
    </source>
</evidence>
<feature type="transmembrane region" description="Helical" evidence="2">
    <location>
        <begin position="227"/>
        <end position="247"/>
    </location>
</feature>
<feature type="chain" id="PRO_5012619110" description="Secreted protein" evidence="3">
    <location>
        <begin position="19"/>
        <end position="328"/>
    </location>
</feature>
<evidence type="ECO:0000313" key="5">
    <source>
        <dbReference type="Proteomes" id="UP000243579"/>
    </source>
</evidence>
<organism evidence="4 5">
    <name type="scientific">Achlya hypogyna</name>
    <name type="common">Oomycete</name>
    <name type="synonym">Protoachlya hypogyna</name>
    <dbReference type="NCBI Taxonomy" id="1202772"/>
    <lineage>
        <taxon>Eukaryota</taxon>
        <taxon>Sar</taxon>
        <taxon>Stramenopiles</taxon>
        <taxon>Oomycota</taxon>
        <taxon>Saprolegniomycetes</taxon>
        <taxon>Saprolegniales</taxon>
        <taxon>Achlyaceae</taxon>
        <taxon>Achlya</taxon>
    </lineage>
</organism>
<evidence type="ECO:0000256" key="1">
    <source>
        <dbReference type="SAM" id="MobiDB-lite"/>
    </source>
</evidence>
<keyword evidence="2" id="KW-0472">Membrane</keyword>
<dbReference type="OrthoDB" id="67549at2759"/>
<feature type="signal peptide" evidence="3">
    <location>
        <begin position="1"/>
        <end position="18"/>
    </location>
</feature>
<feature type="compositionally biased region" description="Low complexity" evidence="1">
    <location>
        <begin position="163"/>
        <end position="181"/>
    </location>
</feature>
<proteinExistence type="predicted"/>
<dbReference type="EMBL" id="JNBR01001528">
    <property type="protein sequence ID" value="OQR86124.1"/>
    <property type="molecule type" value="Genomic_DNA"/>
</dbReference>
<feature type="region of interest" description="Disordered" evidence="1">
    <location>
        <begin position="286"/>
        <end position="328"/>
    </location>
</feature>
<dbReference type="Proteomes" id="UP000243579">
    <property type="component" value="Unassembled WGS sequence"/>
</dbReference>
<keyword evidence="2" id="KW-1133">Transmembrane helix</keyword>
<comment type="caution">
    <text evidence="4">The sequence shown here is derived from an EMBL/GenBank/DDBJ whole genome shotgun (WGS) entry which is preliminary data.</text>
</comment>
<evidence type="ECO:0000313" key="4">
    <source>
        <dbReference type="EMBL" id="OQR86124.1"/>
    </source>
</evidence>
<name>A0A1V9YK69_ACHHY</name>
<sequence length="328" mass="34431">MRSLVLLLVAVLASPAAAANQCCALCLGFLGPSTYDVTDFASCQGKTPGCCFLCEQDTTISSPSFQSTMTTGTPQIVKWSDSNLANVTKVELLGTAATQAHPRPQPKGTPVSKDAKGNYVFCLDSPGTILFRGFGAKPTDGSCQKISSEMTITVSAGPAGASCSKSTSAPSAGSGSAAGSAAGSGGNSTKPKKPTCDPNRGFVNSENVCECLSDYSGPPTCDGMATWKLLVSIAGGLAALFSIAVSIRQFMLFRKRKEEERQLATQNNRASKDEVEVMAISLEPNYYDAKRTPNSQKTGAPNPSAPMKPYPVDSHHNMSPRQSREYTL</sequence>
<keyword evidence="2" id="KW-0812">Transmembrane</keyword>
<protein>
    <recommendedName>
        <fullName evidence="6">Secreted protein</fullName>
    </recommendedName>
</protein>
<gene>
    <name evidence="4" type="ORF">ACHHYP_10939</name>
</gene>
<reference evidence="4 5" key="1">
    <citation type="journal article" date="2014" name="Genome Biol. Evol.">
        <title>The secreted proteins of Achlya hypogyna and Thraustotheca clavata identify the ancestral oomycete secretome and reveal gene acquisitions by horizontal gene transfer.</title>
        <authorList>
            <person name="Misner I."/>
            <person name="Blouin N."/>
            <person name="Leonard G."/>
            <person name="Richards T.A."/>
            <person name="Lane C.E."/>
        </authorList>
    </citation>
    <scope>NUCLEOTIDE SEQUENCE [LARGE SCALE GENOMIC DNA]</scope>
    <source>
        <strain evidence="4 5">ATCC 48635</strain>
    </source>
</reference>
<accession>A0A1V9YK69</accession>
<keyword evidence="5" id="KW-1185">Reference proteome</keyword>
<feature type="region of interest" description="Disordered" evidence="1">
    <location>
        <begin position="163"/>
        <end position="198"/>
    </location>
</feature>
<keyword evidence="3" id="KW-0732">Signal</keyword>